<dbReference type="Gene3D" id="3.10.580.10">
    <property type="entry name" value="CBS-domain"/>
    <property type="match status" value="1"/>
</dbReference>
<evidence type="ECO:0000256" key="2">
    <source>
        <dbReference type="ARBA" id="ARBA00023159"/>
    </source>
</evidence>
<feature type="domain" description="Cyclic nucleotide-binding" evidence="4">
    <location>
        <begin position="18"/>
        <end position="107"/>
    </location>
</feature>
<dbReference type="InterPro" id="IPR018490">
    <property type="entry name" value="cNMP-bd_dom_sf"/>
</dbReference>
<dbReference type="PANTHER" id="PTHR43080">
    <property type="entry name" value="CBS DOMAIN-CONTAINING PROTEIN CBSX3, MITOCHONDRIAL"/>
    <property type="match status" value="1"/>
</dbReference>
<sequence length="640" mass="73535">MNVLNKVELYELVHKHPLFAGSTEEQFSKLMEDCELKIYKKTEKVLYAKSHREGLLLILTGVAEVYIGGENDRREILEILQQNEIIGFSSLAQFLGEPDDHIRSLTVEVEAVEDLYCLKIPYSVVEKRWSDAEVRDFFLRKVAIRLRDIYSSLAEQVKLAADWGESEPFVRRVQDLMTEPVITISENETAQEAARKMVEHAIGSVLVVDEAERLLGVITDKDIVRRVATQLENHSLQFQAKDIMTPNPLTISRNAYYYEALSAFYTNGVKHLPVIEEERVVGIVTLSSLLTKKNRGQMSILKQIEQSSYENLPSVKNAIYDVLTSLINDEISTVHMLEIITKLYDRLTRQCVALAVESLEKKGKGTPPVPFTWYLMGSGARGEQFMLTDQDHFLVYADPDDSKKQEVEDYFSLLGEEIVVHLEKAGYSRCIGKMMSNNPDWRGSITDWKARLREWALKTTDEQILLGQNFLSFRFLYGDSNLNEQFVTMVQNKLEVSQTFLYYMAQQEREKLVPQIDQSFLGLFKGKKNVIDVKKHALFPLHHCLQVLGAINGIIEGTSLQLLNELVRRKVLYESLSDDLRHAYEVALKTRIKMSWEKHLKGEQSTTEIDITTLHSWEKDEIMNMLKAVRALQFHLLSKL</sequence>
<dbReference type="InterPro" id="IPR005105">
    <property type="entry name" value="GlnD_Uridyltrans_N"/>
</dbReference>
<reference evidence="6 7" key="1">
    <citation type="submission" date="2014-04" db="EMBL/GenBank/DDBJ databases">
        <title>Draft genome sequence of Bacillus azotoformans MEV2011, a (co-) denitrifying strain unable to grow in the presence of oxygen.</title>
        <authorList>
            <person name="Nielsen M."/>
            <person name="Schreiber L."/>
            <person name="Finster K."/>
            <person name="Schramm A."/>
        </authorList>
    </citation>
    <scope>NUCLEOTIDE SEQUENCE [LARGE SCALE GENOMIC DNA]</scope>
    <source>
        <strain evidence="6 7">MEV2011</strain>
    </source>
</reference>
<dbReference type="CDD" id="cd00038">
    <property type="entry name" value="CAP_ED"/>
    <property type="match status" value="1"/>
</dbReference>
<evidence type="ECO:0000259" key="4">
    <source>
        <dbReference type="PROSITE" id="PS50042"/>
    </source>
</evidence>
<dbReference type="SUPFAM" id="SSF51206">
    <property type="entry name" value="cAMP-binding domain-like"/>
    <property type="match status" value="1"/>
</dbReference>
<evidence type="ECO:0000256" key="3">
    <source>
        <dbReference type="PROSITE-ProRule" id="PRU00703"/>
    </source>
</evidence>
<dbReference type="CDD" id="cd05401">
    <property type="entry name" value="NT_GlnE_GlnD_like"/>
    <property type="match status" value="1"/>
</dbReference>
<dbReference type="PROSITE" id="PS51371">
    <property type="entry name" value="CBS"/>
    <property type="match status" value="2"/>
</dbReference>
<dbReference type="InterPro" id="IPR046342">
    <property type="entry name" value="CBS_dom_sf"/>
</dbReference>
<name>A0A072NYA0_SCHAZ</name>
<keyword evidence="2" id="KW-0010">Activator</keyword>
<accession>A0A072NYA0</accession>
<evidence type="ECO:0000256" key="1">
    <source>
        <dbReference type="ARBA" id="ARBA00023122"/>
    </source>
</evidence>
<keyword evidence="1 3" id="KW-0129">CBS domain</keyword>
<evidence type="ECO:0000313" key="7">
    <source>
        <dbReference type="Proteomes" id="UP000027936"/>
    </source>
</evidence>
<protein>
    <submittedName>
        <fullName evidence="6">Putative signal-transduction protein containing cAMP-binding and CBS domains</fullName>
    </submittedName>
</protein>
<organism evidence="6 7">
    <name type="scientific">Schinkia azotoformans MEV2011</name>
    <dbReference type="NCBI Taxonomy" id="1348973"/>
    <lineage>
        <taxon>Bacteria</taxon>
        <taxon>Bacillati</taxon>
        <taxon>Bacillota</taxon>
        <taxon>Bacilli</taxon>
        <taxon>Bacillales</taxon>
        <taxon>Bacillaceae</taxon>
        <taxon>Calidifontibacillus/Schinkia group</taxon>
        <taxon>Schinkia</taxon>
    </lineage>
</organism>
<dbReference type="PROSITE" id="PS50042">
    <property type="entry name" value="CNMP_BINDING_3"/>
    <property type="match status" value="1"/>
</dbReference>
<dbReference type="OrthoDB" id="9810963at2"/>
<dbReference type="CDD" id="cd04587">
    <property type="entry name" value="CBS_pair_CAP-ED_NT_Pol-beta-like_DUF294_assoc"/>
    <property type="match status" value="1"/>
</dbReference>
<proteinExistence type="predicted"/>
<gene>
    <name evidence="6" type="ORF">M670_02635</name>
</gene>
<dbReference type="Pfam" id="PF10335">
    <property type="entry name" value="DUF294_C"/>
    <property type="match status" value="1"/>
</dbReference>
<dbReference type="RefSeq" id="WP_035195965.1">
    <property type="nucleotide sequence ID" value="NZ_JJRY01000009.1"/>
</dbReference>
<evidence type="ECO:0000313" key="6">
    <source>
        <dbReference type="EMBL" id="KEF38215.1"/>
    </source>
</evidence>
<dbReference type="SUPFAM" id="SSF54631">
    <property type="entry name" value="CBS-domain pair"/>
    <property type="match status" value="1"/>
</dbReference>
<dbReference type="Proteomes" id="UP000027936">
    <property type="component" value="Unassembled WGS sequence"/>
</dbReference>
<dbReference type="AlphaFoldDB" id="A0A072NYA0"/>
<dbReference type="InterPro" id="IPR018821">
    <property type="entry name" value="DUF294_put_nucleoTrafse_sb-bd"/>
</dbReference>
<dbReference type="InterPro" id="IPR014710">
    <property type="entry name" value="RmlC-like_jellyroll"/>
</dbReference>
<dbReference type="Pfam" id="PF00571">
    <property type="entry name" value="CBS"/>
    <property type="match status" value="2"/>
</dbReference>
<dbReference type="PATRIC" id="fig|1348973.3.peg.2552"/>
<dbReference type="InterPro" id="IPR000595">
    <property type="entry name" value="cNMP-bd_dom"/>
</dbReference>
<feature type="domain" description="CBS" evidence="5">
    <location>
        <begin position="177"/>
        <end position="236"/>
    </location>
</feature>
<feature type="domain" description="CBS" evidence="5">
    <location>
        <begin position="244"/>
        <end position="300"/>
    </location>
</feature>
<dbReference type="Pfam" id="PF03445">
    <property type="entry name" value="DUF294"/>
    <property type="match status" value="1"/>
</dbReference>
<dbReference type="GO" id="GO:0008773">
    <property type="term" value="F:[protein-PII] uridylyltransferase activity"/>
    <property type="evidence" value="ECO:0007669"/>
    <property type="project" value="InterPro"/>
</dbReference>
<dbReference type="Gene3D" id="2.60.120.10">
    <property type="entry name" value="Jelly Rolls"/>
    <property type="match status" value="1"/>
</dbReference>
<dbReference type="SMART" id="SM00116">
    <property type="entry name" value="CBS"/>
    <property type="match status" value="2"/>
</dbReference>
<dbReference type="EMBL" id="JJRY01000009">
    <property type="protein sequence ID" value="KEF38215.1"/>
    <property type="molecule type" value="Genomic_DNA"/>
</dbReference>
<dbReference type="InterPro" id="IPR051257">
    <property type="entry name" value="Diverse_CBS-Domain"/>
</dbReference>
<evidence type="ECO:0000259" key="5">
    <source>
        <dbReference type="PROSITE" id="PS51371"/>
    </source>
</evidence>
<comment type="caution">
    <text evidence="6">The sequence shown here is derived from an EMBL/GenBank/DDBJ whole genome shotgun (WGS) entry which is preliminary data.</text>
</comment>
<dbReference type="PANTHER" id="PTHR43080:SF2">
    <property type="entry name" value="CBS DOMAIN-CONTAINING PROTEIN"/>
    <property type="match status" value="1"/>
</dbReference>
<dbReference type="InterPro" id="IPR000644">
    <property type="entry name" value="CBS_dom"/>
</dbReference>